<proteinExistence type="predicted"/>
<feature type="region of interest" description="Disordered" evidence="2">
    <location>
        <begin position="74"/>
        <end position="109"/>
    </location>
</feature>
<protein>
    <submittedName>
        <fullName evidence="4">Unnamed protein product</fullName>
    </submittedName>
</protein>
<dbReference type="GO" id="GO:0003676">
    <property type="term" value="F:nucleic acid binding"/>
    <property type="evidence" value="ECO:0007669"/>
    <property type="project" value="InterPro"/>
</dbReference>
<keyword evidence="1" id="KW-0862">Zinc</keyword>
<dbReference type="InterPro" id="IPR001878">
    <property type="entry name" value="Znf_CCHC"/>
</dbReference>
<dbReference type="InterPro" id="IPR036875">
    <property type="entry name" value="Znf_CCHC_sf"/>
</dbReference>
<name>A0A9W6YEX9_9STRA</name>
<dbReference type="Gene3D" id="4.10.60.10">
    <property type="entry name" value="Zinc finger, CCHC-type"/>
    <property type="match status" value="1"/>
</dbReference>
<evidence type="ECO:0000313" key="5">
    <source>
        <dbReference type="Proteomes" id="UP001165083"/>
    </source>
</evidence>
<dbReference type="SMART" id="SM00343">
    <property type="entry name" value="ZnF_C2HC"/>
    <property type="match status" value="1"/>
</dbReference>
<keyword evidence="5" id="KW-1185">Reference proteome</keyword>
<sequence length="136" mass="14728">MQLLSQPASRCVKRWFYQQNLRADTSAYISQSIPETLQDTIEYAQRFEDSRKQSRPNSINRPLALQQVATTLATSSVATKHRHPTLAASPATAASPPPGPATTSKPIFVPTCHKCGVQGHKAPDCPSRGNGATQNS</sequence>
<dbReference type="AlphaFoldDB" id="A0A9W6YEX9"/>
<dbReference type="Pfam" id="PF00098">
    <property type="entry name" value="zf-CCHC"/>
    <property type="match status" value="1"/>
</dbReference>
<dbReference type="Proteomes" id="UP001165083">
    <property type="component" value="Unassembled WGS sequence"/>
</dbReference>
<comment type="caution">
    <text evidence="4">The sequence shown here is derived from an EMBL/GenBank/DDBJ whole genome shotgun (WGS) entry which is preliminary data.</text>
</comment>
<evidence type="ECO:0000256" key="2">
    <source>
        <dbReference type="SAM" id="MobiDB-lite"/>
    </source>
</evidence>
<feature type="domain" description="CCHC-type" evidence="3">
    <location>
        <begin position="112"/>
        <end position="127"/>
    </location>
</feature>
<evidence type="ECO:0000256" key="1">
    <source>
        <dbReference type="PROSITE-ProRule" id="PRU00047"/>
    </source>
</evidence>
<keyword evidence="1" id="KW-0863">Zinc-finger</keyword>
<dbReference type="EMBL" id="BSXW01012495">
    <property type="protein sequence ID" value="GMF65717.1"/>
    <property type="molecule type" value="Genomic_DNA"/>
</dbReference>
<reference evidence="4" key="1">
    <citation type="submission" date="2023-04" db="EMBL/GenBank/DDBJ databases">
        <title>Phytophthora lilii NBRC 32176.</title>
        <authorList>
            <person name="Ichikawa N."/>
            <person name="Sato H."/>
            <person name="Tonouchi N."/>
        </authorList>
    </citation>
    <scope>NUCLEOTIDE SEQUENCE</scope>
    <source>
        <strain evidence="4">NBRC 32176</strain>
    </source>
</reference>
<dbReference type="GO" id="GO:0008270">
    <property type="term" value="F:zinc ion binding"/>
    <property type="evidence" value="ECO:0007669"/>
    <property type="project" value="UniProtKB-KW"/>
</dbReference>
<dbReference type="PROSITE" id="PS50158">
    <property type="entry name" value="ZF_CCHC"/>
    <property type="match status" value="1"/>
</dbReference>
<dbReference type="OrthoDB" id="128980at2759"/>
<evidence type="ECO:0000313" key="4">
    <source>
        <dbReference type="EMBL" id="GMF65717.1"/>
    </source>
</evidence>
<accession>A0A9W6YEX9</accession>
<feature type="compositionally biased region" description="Low complexity" evidence="2">
    <location>
        <begin position="85"/>
        <end position="94"/>
    </location>
</feature>
<gene>
    <name evidence="4" type="ORF">Plil01_001833400</name>
</gene>
<keyword evidence="1" id="KW-0479">Metal-binding</keyword>
<dbReference type="SUPFAM" id="SSF57756">
    <property type="entry name" value="Retrovirus zinc finger-like domains"/>
    <property type="match status" value="1"/>
</dbReference>
<organism evidence="4 5">
    <name type="scientific">Phytophthora lilii</name>
    <dbReference type="NCBI Taxonomy" id="2077276"/>
    <lineage>
        <taxon>Eukaryota</taxon>
        <taxon>Sar</taxon>
        <taxon>Stramenopiles</taxon>
        <taxon>Oomycota</taxon>
        <taxon>Peronosporomycetes</taxon>
        <taxon>Peronosporales</taxon>
        <taxon>Peronosporaceae</taxon>
        <taxon>Phytophthora</taxon>
    </lineage>
</organism>
<evidence type="ECO:0000259" key="3">
    <source>
        <dbReference type="PROSITE" id="PS50158"/>
    </source>
</evidence>